<evidence type="ECO:0000313" key="4">
    <source>
        <dbReference type="Proteomes" id="UP001142592"/>
    </source>
</evidence>
<dbReference type="AlphaFoldDB" id="A0A9X3I9F4"/>
<dbReference type="PROSITE" id="PS51257">
    <property type="entry name" value="PROKAR_LIPOPROTEIN"/>
    <property type="match status" value="1"/>
</dbReference>
<evidence type="ECO:0000256" key="1">
    <source>
        <dbReference type="SAM" id="SignalP"/>
    </source>
</evidence>
<dbReference type="EMBL" id="JAPJUH010000004">
    <property type="protein sequence ID" value="MCX3265766.1"/>
    <property type="molecule type" value="Genomic_DNA"/>
</dbReference>
<feature type="domain" description="Calcineurin-like phosphoesterase" evidence="2">
    <location>
        <begin position="58"/>
        <end position="251"/>
    </location>
</feature>
<evidence type="ECO:0000313" key="3">
    <source>
        <dbReference type="EMBL" id="MCX3265766.1"/>
    </source>
</evidence>
<dbReference type="SUPFAM" id="SSF56300">
    <property type="entry name" value="Metallo-dependent phosphatases"/>
    <property type="match status" value="1"/>
</dbReference>
<evidence type="ECO:0000259" key="2">
    <source>
        <dbReference type="Pfam" id="PF00149"/>
    </source>
</evidence>
<dbReference type="Proteomes" id="UP001142592">
    <property type="component" value="Unassembled WGS sequence"/>
</dbReference>
<keyword evidence="1" id="KW-0732">Signal</keyword>
<gene>
    <name evidence="3" type="ORF">OQZ29_13495</name>
</gene>
<comment type="caution">
    <text evidence="3">The sequence shown here is derived from an EMBL/GenBank/DDBJ whole genome shotgun (WGS) entry which is preliminary data.</text>
</comment>
<dbReference type="Pfam" id="PF00149">
    <property type="entry name" value="Metallophos"/>
    <property type="match status" value="1"/>
</dbReference>
<dbReference type="RefSeq" id="WP_010599038.1">
    <property type="nucleotide sequence ID" value="NZ_JAPJUH010000004.1"/>
</dbReference>
<dbReference type="PANTHER" id="PTHR43143:SF5">
    <property type="entry name" value="SECRETED PROTEIN"/>
    <property type="match status" value="1"/>
</dbReference>
<dbReference type="InterPro" id="IPR004843">
    <property type="entry name" value="Calcineurin-like_PHP"/>
</dbReference>
<protein>
    <submittedName>
        <fullName evidence="3">Metallophosphoesterase</fullName>
    </submittedName>
</protein>
<proteinExistence type="predicted"/>
<sequence length="325" mass="36272">MRNLINIFVLLFLFSCSKHTEPAIATPETISTTFVIPIFPDTQEAVTRNNAMFTTQCDWIARVKDSLNIPLALHVGDLVNFDTIPQYQTASNIMKRLDDRNVPYVIAIGNHDTGAVLPNSGSAAPGNVNANLRNTTKFNSFFPTSRFKLQKGVFEANKSDNAFHQFTAANKKWMVINLEFCARESAVKWADSIISVYPDFNTIVLTHYHLTPTGEINTTNAGYGNMKCSDIFNKYLKNHKNLLMVLSGHVCYAAQRSDLGTNGNTIYSMLQNYQCEDSGGGYLRLLQIDTKQGTISGKMFSPFYNTTKSDISTQFTFSNVKFVGT</sequence>
<dbReference type="PANTHER" id="PTHR43143">
    <property type="entry name" value="METALLOPHOSPHOESTERASE, CALCINEURIN SUPERFAMILY"/>
    <property type="match status" value="1"/>
</dbReference>
<name>A0A9X3I9F4_9SPHI</name>
<dbReference type="InterPro" id="IPR051918">
    <property type="entry name" value="STPP_CPPED1"/>
</dbReference>
<keyword evidence="4" id="KW-1185">Reference proteome</keyword>
<feature type="chain" id="PRO_5040799480" evidence="1">
    <location>
        <begin position="26"/>
        <end position="325"/>
    </location>
</feature>
<accession>A0A9X3I9F4</accession>
<dbReference type="GO" id="GO:0016787">
    <property type="term" value="F:hydrolase activity"/>
    <property type="evidence" value="ECO:0007669"/>
    <property type="project" value="InterPro"/>
</dbReference>
<reference evidence="3" key="1">
    <citation type="submission" date="2022-11" db="EMBL/GenBank/DDBJ databases">
        <authorList>
            <person name="Graham C."/>
            <person name="Newman J.D."/>
        </authorList>
    </citation>
    <scope>NUCLEOTIDE SEQUENCE</scope>
    <source>
        <strain evidence="3">DSM 19486</strain>
    </source>
</reference>
<feature type="signal peptide" evidence="1">
    <location>
        <begin position="1"/>
        <end position="25"/>
    </location>
</feature>
<organism evidence="3 4">
    <name type="scientific">Pedobacter agri</name>
    <dbReference type="NCBI Taxonomy" id="454586"/>
    <lineage>
        <taxon>Bacteria</taxon>
        <taxon>Pseudomonadati</taxon>
        <taxon>Bacteroidota</taxon>
        <taxon>Sphingobacteriia</taxon>
        <taxon>Sphingobacteriales</taxon>
        <taxon>Sphingobacteriaceae</taxon>
        <taxon>Pedobacter</taxon>
    </lineage>
</organism>
<dbReference type="InterPro" id="IPR029052">
    <property type="entry name" value="Metallo-depent_PP-like"/>
</dbReference>
<dbReference type="Gene3D" id="3.60.21.10">
    <property type="match status" value="1"/>
</dbReference>